<gene>
    <name evidence="4" type="ORF">EV682_10365</name>
    <name evidence="3" type="ORF">NCTC11159_02520</name>
</gene>
<dbReference type="EMBL" id="UGHR01000001">
    <property type="protein sequence ID" value="STQ91447.1"/>
    <property type="molecule type" value="Genomic_DNA"/>
</dbReference>
<dbReference type="Proteomes" id="UP000295794">
    <property type="component" value="Unassembled WGS sequence"/>
</dbReference>
<sequence>MKSYIAVLLSSLIISAPAQAISVKVFTDKAEWTKALKNIIAGEDFADGTFIKGLSIKASSTDPSDFSHSYTVTGGKLVDRLTEKHSTSINYTSKLLGIGGDFDLSLNEPGMGIKLVLSGDTFSHFLVPKEINKYATGGFFGLVSDTAFTSLKLMAGTQGTAFVNGEQYSLDNLSLATATAPIPEPETYALMGMGLIGLLAARRRKTQ</sequence>
<accession>A0A377Q9F2</accession>
<evidence type="ECO:0000313" key="3">
    <source>
        <dbReference type="EMBL" id="STQ91447.1"/>
    </source>
</evidence>
<name>A0A377Q9F2_9NEIS</name>
<evidence type="ECO:0000313" key="5">
    <source>
        <dbReference type="Proteomes" id="UP000255108"/>
    </source>
</evidence>
<dbReference type="EMBL" id="SMBT01000003">
    <property type="protein sequence ID" value="TCU88482.1"/>
    <property type="molecule type" value="Genomic_DNA"/>
</dbReference>
<dbReference type="AlphaFoldDB" id="A0A377Q9F2"/>
<organism evidence="3 5">
    <name type="scientific">Iodobacter fluviatilis</name>
    <dbReference type="NCBI Taxonomy" id="537"/>
    <lineage>
        <taxon>Bacteria</taxon>
        <taxon>Pseudomonadati</taxon>
        <taxon>Pseudomonadota</taxon>
        <taxon>Betaproteobacteria</taxon>
        <taxon>Neisseriales</taxon>
        <taxon>Chitinibacteraceae</taxon>
        <taxon>Iodobacter</taxon>
    </lineage>
</organism>
<dbReference type="Proteomes" id="UP000255108">
    <property type="component" value="Unassembled WGS sequence"/>
</dbReference>
<evidence type="ECO:0000256" key="1">
    <source>
        <dbReference type="SAM" id="SignalP"/>
    </source>
</evidence>
<evidence type="ECO:0000259" key="2">
    <source>
        <dbReference type="Pfam" id="PF07589"/>
    </source>
</evidence>
<feature type="chain" id="PRO_5016738314" evidence="1">
    <location>
        <begin position="21"/>
        <end position="207"/>
    </location>
</feature>
<feature type="signal peptide" evidence="1">
    <location>
        <begin position="1"/>
        <end position="20"/>
    </location>
</feature>
<feature type="domain" description="Ice-binding protein C-terminal" evidence="2">
    <location>
        <begin position="181"/>
        <end position="204"/>
    </location>
</feature>
<dbReference type="Pfam" id="PF07589">
    <property type="entry name" value="PEP-CTERM"/>
    <property type="match status" value="1"/>
</dbReference>
<proteinExistence type="predicted"/>
<dbReference type="RefSeq" id="WP_165928633.1">
    <property type="nucleotide sequence ID" value="NZ_CAWOLO010000003.1"/>
</dbReference>
<evidence type="ECO:0000313" key="4">
    <source>
        <dbReference type="EMBL" id="TCU88482.1"/>
    </source>
</evidence>
<evidence type="ECO:0000313" key="6">
    <source>
        <dbReference type="Proteomes" id="UP000295794"/>
    </source>
</evidence>
<reference evidence="4 6" key="2">
    <citation type="submission" date="2019-03" db="EMBL/GenBank/DDBJ databases">
        <title>Genomic Encyclopedia of Type Strains, Phase IV (KMG-IV): sequencing the most valuable type-strain genomes for metagenomic binning, comparative biology and taxonomic classification.</title>
        <authorList>
            <person name="Goeker M."/>
        </authorList>
    </citation>
    <scope>NUCLEOTIDE SEQUENCE [LARGE SCALE GENOMIC DNA]</scope>
    <source>
        <strain evidence="4 6">DSM 3764</strain>
    </source>
</reference>
<protein>
    <submittedName>
        <fullName evidence="3">PEP-CTERM motif</fullName>
    </submittedName>
    <submittedName>
        <fullName evidence="4">Secreted protein with PEP-CTERM sorting signal</fullName>
    </submittedName>
</protein>
<reference evidence="3 5" key="1">
    <citation type="submission" date="2018-06" db="EMBL/GenBank/DDBJ databases">
        <authorList>
            <consortium name="Pathogen Informatics"/>
            <person name="Doyle S."/>
        </authorList>
    </citation>
    <scope>NUCLEOTIDE SEQUENCE [LARGE SCALE GENOMIC DNA]</scope>
    <source>
        <strain evidence="3 5">NCTC11159</strain>
    </source>
</reference>
<keyword evidence="6" id="KW-1185">Reference proteome</keyword>
<dbReference type="NCBIfam" id="TIGR02595">
    <property type="entry name" value="PEP_CTERM"/>
    <property type="match status" value="1"/>
</dbReference>
<keyword evidence="1" id="KW-0732">Signal</keyword>
<dbReference type="InterPro" id="IPR013424">
    <property type="entry name" value="Ice-binding_C"/>
</dbReference>